<name>V4L1D1_EUTSA</name>
<accession>V4L1D1</accession>
<dbReference type="InterPro" id="IPR039322">
    <property type="entry name" value="MOM1"/>
</dbReference>
<dbReference type="Pfam" id="PF25029">
    <property type="entry name" value="MOM1"/>
    <property type="match status" value="1"/>
</dbReference>
<reference evidence="4 5" key="1">
    <citation type="journal article" date="2013" name="Front. Plant Sci.">
        <title>The Reference Genome of the Halophytic Plant Eutrema salsugineum.</title>
        <authorList>
            <person name="Yang R."/>
            <person name="Jarvis D.E."/>
            <person name="Chen H."/>
            <person name="Beilstein M.A."/>
            <person name="Grimwood J."/>
            <person name="Jenkins J."/>
            <person name="Shu S."/>
            <person name="Prochnik S."/>
            <person name="Xin M."/>
            <person name="Ma C."/>
            <person name="Schmutz J."/>
            <person name="Wing R.A."/>
            <person name="Mitchell-Olds T."/>
            <person name="Schumaker K.S."/>
            <person name="Wang X."/>
        </authorList>
    </citation>
    <scope>NUCLEOTIDE SEQUENCE [LARGE SCALE GENOMIC DNA]</scope>
</reference>
<sequence>MKKVEKHGSTGRMCTRSLASALTEQETSGLRRSSRGIPPPTKLIAPTSSTRRSERLASSPTSATGKLGRMEKKKTASPLQRSDKGKNVSSENSKGSDKSGRNADTSSDMGKSRDTMINNIEESSNKIKKFEPKMSGRMLGCSRRVPAENDDARDANSSLLANLESKKLTVGETSLLKGTDFPVKLIRDTEKMVLDASPMVEAGDNSVIGSPSENSERKKLLDSKTSLEANIELSLKRKRDTAGIVLDANGVVAKADDRVMSPHGVLLSPSGCKNNNQPERCSTCDKRQKVNDDSENLNVCSCIAQPVQESDHVAQESGPATRRDYRENRQNMQQDKSYDPKMSSMYPEYWVPVQLSDVQLEQYCRTLFSKSLSLSSLSKSDLVGALEETLSSVRKTCDHPYVIDSSLIPLLAKNRELHEFQDVEVKASGKLHLLDAMLTQIKRNGLKAVVCYQATKSPEGLLLANILEDFVSRRFGQNSYEHWVCLSKKNAINIFNKESQCFILLLETRACSQSIKLLRADAFILFRSSLNPSHDVKLLEKIKIESHSERTKIFRLYSVCTVEEKTLVLARRNKPLENLNRPLTHALLMWGASYLFDKLDHFHGSETRDSGVPFEQSIMDGVIHEVSSILSSNIGEENEVKLCLLLEAKHAQGTYRTDSTLFGEDHIKLSNEDSPNIFWTKLLGEKKPMWKYCSDTPQRNRKRVRYLQGSEETAKIGNDRNIKKRMKASDDVIVDNDQRKASGKEHMEALESPKVTILESSCRSASGTNDTLNGNDGIGLYSMGGHISGIPEDMFAGINWRQITHESQKSLHDVIKPEMAKLCQVLHLSEDSTSMVEKFLEYVIEHHRIYDEPATTLQAFQIALSWIAASFVKEKVNREESLVRAKSELAFNCSREEVDYIYPFLCCMKSLFLERTRGLQLDCFGTNSKQPMVSTKQVNQCLSVATVRQEKNYTKSMRSSDGEECMTEKRDSHYISVAKDIEKAISYIKKKCNKKLQKLVKIHEEKKVELVNMNAVKKQKLEGDKKVEASYIRITYSGTQSLEDALKRLGYEFDIKFDELKSEMDGCLESLEQMHEAAKKKLAEDEACWVRRIENWAQAELINCAPIQSGNKHFSGICSSNTSKNARDVQTCNDASGEATYSDTNCMASKGNQVPEAENTSRTMSGGSTQQVDEMVASSNGKAMDVSSLSHEQPTNNLATMSQPNEHASITAPENLISAGCQEEFEALNVQLPEYQICDRMISATPDEDVPSRLPDISQSFANPAKSVSLEISLDREEALVSIEHNITSHAGSDDENVLDQQNEEACSLDKEIPDELGLPIPPPASVVETRGSDESDQSDPSAKIQGQNMEAPVEPQPGESPMPSSPVRRHPDLAANIQGQNKEAAIEPQLGRSPMPSSPAGKQPGPAANIQGQNIEAAIEPQSAGSPMPSSPTGKQPGPAANIQGKNIEATIDPQPAGSDTVLSGGFAALEQGDQGSCPLLSSPAGNQHISSANIEGQNINTPAEPHIAGTGSVEIGDSALSDQERIGAQDAWSMPSPLVGTQADIAANTEGQNITTMAQLHTAGSDAVETSSCAVSDQGAQDASPLPPGNHPDAVVNIEGLNNTTVAEPHTTGSDACEMEIAEPCPQVEQSTFANNIMQLVHEGGVEPSAGVTAPVPALLNNGTGQRAVQPVPQIPFPMFSDPFQHELEKLRRESENSKKAYEENKSILKAELERKMAEVQAEYQRKFHEVEAEHTARTRNIETRKNLVIMNKLLASAFLSKCNSRSASHPSAAPRGRIQQLAQRAAQVSALRNYTAPAPALPQASSFPSSVSRPSGLILNSANCPMPQLRHPLISNTTPSSSVSPATNPAINARLRSPALHVNSYRPSSSIPIPTATPTLSPLPHALTYSTTLNQQQQQEQQHNLGSGLQSSTDLVCLSDDE</sequence>
<feature type="compositionally biased region" description="Polar residues" evidence="2">
    <location>
        <begin position="1906"/>
        <end position="1917"/>
    </location>
</feature>
<dbReference type="Gene3D" id="6.10.250.1310">
    <property type="match status" value="1"/>
</dbReference>
<feature type="domain" description="MOM1 alpha-helical" evidence="3">
    <location>
        <begin position="805"/>
        <end position="920"/>
    </location>
</feature>
<evidence type="ECO:0000256" key="2">
    <source>
        <dbReference type="SAM" id="MobiDB-lite"/>
    </source>
</evidence>
<dbReference type="PANTHER" id="PTHR35116">
    <property type="entry name" value="HELICASE PROTEIN MOM1"/>
    <property type="match status" value="1"/>
</dbReference>
<dbReference type="EMBL" id="KI517683">
    <property type="protein sequence ID" value="ESQ36087.1"/>
    <property type="molecule type" value="Genomic_DNA"/>
</dbReference>
<feature type="region of interest" description="Disordered" evidence="2">
    <location>
        <begin position="1422"/>
        <end position="1443"/>
    </location>
</feature>
<dbReference type="GO" id="GO:0031507">
    <property type="term" value="P:heterochromatin formation"/>
    <property type="evidence" value="ECO:0007669"/>
    <property type="project" value="InterPro"/>
</dbReference>
<dbReference type="STRING" id="72664.V4L1D1"/>
<feature type="compositionally biased region" description="Pro residues" evidence="2">
    <location>
        <begin position="1355"/>
        <end position="1365"/>
    </location>
</feature>
<evidence type="ECO:0000256" key="1">
    <source>
        <dbReference type="SAM" id="Coils"/>
    </source>
</evidence>
<dbReference type="Gramene" id="ESQ36087">
    <property type="protein sequence ID" value="ESQ36087"/>
    <property type="gene ID" value="EUTSA_v10006530mg"/>
</dbReference>
<dbReference type="Proteomes" id="UP000030689">
    <property type="component" value="Unassembled WGS sequence"/>
</dbReference>
<dbReference type="OMA" id="ACEMEIA"/>
<gene>
    <name evidence="4" type="ORF">EUTSA_v10006530mg</name>
</gene>
<feature type="region of interest" description="Disordered" evidence="2">
    <location>
        <begin position="1571"/>
        <end position="1594"/>
    </location>
</feature>
<dbReference type="InterPro" id="IPR027417">
    <property type="entry name" value="P-loop_NTPase"/>
</dbReference>
<keyword evidence="5" id="KW-1185">Reference proteome</keyword>
<keyword evidence="1" id="KW-0175">Coiled coil</keyword>
<protein>
    <recommendedName>
        <fullName evidence="3">MOM1 alpha-helical domain-containing protein</fullName>
    </recommendedName>
</protein>
<dbReference type="eggNOG" id="KOG0384">
    <property type="taxonomic scope" value="Eukaryota"/>
</dbReference>
<evidence type="ECO:0000313" key="5">
    <source>
        <dbReference type="Proteomes" id="UP000030689"/>
    </source>
</evidence>
<feature type="region of interest" description="Disordered" evidence="2">
    <location>
        <begin position="1390"/>
        <end position="1410"/>
    </location>
</feature>
<organism evidence="4 5">
    <name type="scientific">Eutrema salsugineum</name>
    <name type="common">Saltwater cress</name>
    <name type="synonym">Sisymbrium salsugineum</name>
    <dbReference type="NCBI Taxonomy" id="72664"/>
    <lineage>
        <taxon>Eukaryota</taxon>
        <taxon>Viridiplantae</taxon>
        <taxon>Streptophyta</taxon>
        <taxon>Embryophyta</taxon>
        <taxon>Tracheophyta</taxon>
        <taxon>Spermatophyta</taxon>
        <taxon>Magnoliopsida</taxon>
        <taxon>eudicotyledons</taxon>
        <taxon>Gunneridae</taxon>
        <taxon>Pentapetalae</taxon>
        <taxon>rosids</taxon>
        <taxon>malvids</taxon>
        <taxon>Brassicales</taxon>
        <taxon>Brassicaceae</taxon>
        <taxon>Eutremeae</taxon>
        <taxon>Eutrema</taxon>
    </lineage>
</organism>
<evidence type="ECO:0000313" key="4">
    <source>
        <dbReference type="EMBL" id="ESQ36087.1"/>
    </source>
</evidence>
<feature type="region of interest" description="Disordered" evidence="2">
    <location>
        <begin position="1"/>
        <end position="114"/>
    </location>
</feature>
<dbReference type="Gene3D" id="3.40.50.300">
    <property type="entry name" value="P-loop containing nucleotide triphosphate hydrolases"/>
    <property type="match status" value="1"/>
</dbReference>
<feature type="compositionally biased region" description="Polar residues" evidence="2">
    <location>
        <begin position="1339"/>
        <end position="1349"/>
    </location>
</feature>
<dbReference type="InterPro" id="IPR056882">
    <property type="entry name" value="MOM1_dom"/>
</dbReference>
<feature type="coiled-coil region" evidence="1">
    <location>
        <begin position="1687"/>
        <end position="1732"/>
    </location>
</feature>
<evidence type="ECO:0000259" key="3">
    <source>
        <dbReference type="Pfam" id="PF25029"/>
    </source>
</evidence>
<feature type="region of interest" description="Disordered" evidence="2">
    <location>
        <begin position="311"/>
        <end position="340"/>
    </location>
</feature>
<feature type="compositionally biased region" description="Polar residues" evidence="2">
    <location>
        <begin position="46"/>
        <end position="64"/>
    </location>
</feature>
<proteinExistence type="predicted"/>
<feature type="compositionally biased region" description="Polar residues" evidence="2">
    <location>
        <begin position="17"/>
        <end position="31"/>
    </location>
</feature>
<dbReference type="PANTHER" id="PTHR35116:SF2">
    <property type="entry name" value="ATP-DEPENDENT HELICASE FAMILY PROTEIN-RELATED"/>
    <property type="match status" value="1"/>
</dbReference>
<feature type="region of interest" description="Disordered" evidence="2">
    <location>
        <begin position="1312"/>
        <end position="1371"/>
    </location>
</feature>
<dbReference type="KEGG" id="eus:EUTSA_v10006530mg"/>
<feature type="compositionally biased region" description="Polar residues" evidence="2">
    <location>
        <begin position="102"/>
        <end position="114"/>
    </location>
</feature>
<feature type="compositionally biased region" description="Polar residues" evidence="2">
    <location>
        <begin position="1571"/>
        <end position="1583"/>
    </location>
</feature>
<feature type="region of interest" description="Disordered" evidence="2">
    <location>
        <begin position="1898"/>
        <end position="1925"/>
    </location>
</feature>
<dbReference type="SUPFAM" id="SSF52540">
    <property type="entry name" value="P-loop containing nucleoside triphosphate hydrolases"/>
    <property type="match status" value="1"/>
</dbReference>